<feature type="transmembrane region" description="Helical" evidence="1">
    <location>
        <begin position="74"/>
        <end position="93"/>
    </location>
</feature>
<dbReference type="AlphaFoldDB" id="A0A183SWC0"/>
<feature type="transmembrane region" description="Helical" evidence="1">
    <location>
        <begin position="133"/>
        <end position="158"/>
    </location>
</feature>
<protein>
    <submittedName>
        <fullName evidence="4">TPT domain-containing protein</fullName>
    </submittedName>
</protein>
<feature type="transmembrane region" description="Helical" evidence="1">
    <location>
        <begin position="307"/>
        <end position="332"/>
    </location>
</feature>
<dbReference type="WBParaSite" id="SSLN_0000885301-mRNA-1">
    <property type="protein sequence ID" value="SSLN_0000885301-mRNA-1"/>
    <property type="gene ID" value="SSLN_0000885301"/>
</dbReference>
<evidence type="ECO:0000313" key="4">
    <source>
        <dbReference type="WBParaSite" id="SSLN_0000885301-mRNA-1"/>
    </source>
</evidence>
<dbReference type="OrthoDB" id="543859at2759"/>
<dbReference type="InterPro" id="IPR005240">
    <property type="entry name" value="DUF389"/>
</dbReference>
<keyword evidence="1" id="KW-1133">Transmembrane helix</keyword>
<sequence>MEDVEFPALDQNFSERILDRLGYFNVGKTPDSSIIRGTSDIPVKHFQKFVSSLKSRLTVAQVYHAISNQGNFNFNYLSFLICAAVVADIALVTNSAASVFASMLLSPLMEPIMCIIFGLSLREKRMTKKGLRNTAISLVICICVGKSTVPSVEFYLLLFPLDDFRGYAKSLIASVVVAAASGVSISFAVLSNSLAAMIGNAISLSLLPPAVNCVSCRSLSLAHSLTHSLTHFIIHHFSSSLELTRKDLYGQFFLLSVLALLDRPYVMKTTMALEASKNTTQMYCDYWWIQKYNLVYVDNLCEAPKEFALLGTVSFCLTLLNIVLIIITGYSVNWVGWSNLVPLRFSPITTLSF</sequence>
<proteinExistence type="predicted"/>
<feature type="transmembrane region" description="Helical" evidence="1">
    <location>
        <begin position="99"/>
        <end position="121"/>
    </location>
</feature>
<reference evidence="4" key="1">
    <citation type="submission" date="2016-06" db="UniProtKB">
        <authorList>
            <consortium name="WormBaseParasite"/>
        </authorList>
    </citation>
    <scope>IDENTIFICATION</scope>
</reference>
<gene>
    <name evidence="2" type="ORF">SSLN_LOCUS8518</name>
</gene>
<evidence type="ECO:0000256" key="1">
    <source>
        <dbReference type="SAM" id="Phobius"/>
    </source>
</evidence>
<organism evidence="4">
    <name type="scientific">Schistocephalus solidus</name>
    <name type="common">Tapeworm</name>
    <dbReference type="NCBI Taxonomy" id="70667"/>
    <lineage>
        <taxon>Eukaryota</taxon>
        <taxon>Metazoa</taxon>
        <taxon>Spiralia</taxon>
        <taxon>Lophotrochozoa</taxon>
        <taxon>Platyhelminthes</taxon>
        <taxon>Cestoda</taxon>
        <taxon>Eucestoda</taxon>
        <taxon>Diphyllobothriidea</taxon>
        <taxon>Diphyllobothriidae</taxon>
        <taxon>Schistocephalus</taxon>
    </lineage>
</organism>
<dbReference type="PANTHER" id="PTHR20992:SF9">
    <property type="entry name" value="AT15442P-RELATED"/>
    <property type="match status" value="1"/>
</dbReference>
<dbReference type="Proteomes" id="UP000275846">
    <property type="component" value="Unassembled WGS sequence"/>
</dbReference>
<feature type="transmembrane region" description="Helical" evidence="1">
    <location>
        <begin position="170"/>
        <end position="190"/>
    </location>
</feature>
<dbReference type="PANTHER" id="PTHR20992">
    <property type="entry name" value="AT15442P-RELATED"/>
    <property type="match status" value="1"/>
</dbReference>
<keyword evidence="1" id="KW-0472">Membrane</keyword>
<keyword evidence="3" id="KW-1185">Reference proteome</keyword>
<keyword evidence="1" id="KW-0812">Transmembrane</keyword>
<reference evidence="2 3" key="2">
    <citation type="submission" date="2018-11" db="EMBL/GenBank/DDBJ databases">
        <authorList>
            <consortium name="Pathogen Informatics"/>
        </authorList>
    </citation>
    <scope>NUCLEOTIDE SEQUENCE [LARGE SCALE GENOMIC DNA]</scope>
    <source>
        <strain evidence="2 3">NST_G2</strain>
    </source>
</reference>
<accession>A0A183SWC0</accession>
<evidence type="ECO:0000313" key="2">
    <source>
        <dbReference type="EMBL" id="VDL94903.1"/>
    </source>
</evidence>
<evidence type="ECO:0000313" key="3">
    <source>
        <dbReference type="Proteomes" id="UP000275846"/>
    </source>
</evidence>
<name>A0A183SWC0_SCHSO</name>
<dbReference type="EMBL" id="UYSU01034701">
    <property type="protein sequence ID" value="VDL94903.1"/>
    <property type="molecule type" value="Genomic_DNA"/>
</dbReference>
<dbReference type="Pfam" id="PF04087">
    <property type="entry name" value="DUF389"/>
    <property type="match status" value="1"/>
</dbReference>